<feature type="transmembrane region" description="Helical" evidence="6">
    <location>
        <begin position="380"/>
        <end position="404"/>
    </location>
</feature>
<dbReference type="PANTHER" id="PTHR32522:SF3">
    <property type="entry name" value="ABC3 TRANSPORTER PERMEASE PROTEIN DOMAIN-CONTAINING PROTEIN"/>
    <property type="match status" value="1"/>
</dbReference>
<dbReference type="VEuPathDB" id="TriTrypDB:TvY486_0402510"/>
<feature type="domain" description="ABC3 transporter permease C-terminal" evidence="7">
    <location>
        <begin position="919"/>
        <end position="1032"/>
    </location>
</feature>
<feature type="transmembrane region" description="Helical" evidence="6">
    <location>
        <begin position="483"/>
        <end position="505"/>
    </location>
</feature>
<dbReference type="PANTHER" id="PTHR32522">
    <property type="match status" value="1"/>
</dbReference>
<feature type="domain" description="ABC3 transporter permease C-terminal" evidence="7">
    <location>
        <begin position="393"/>
        <end position="506"/>
    </location>
</feature>
<feature type="transmembrane region" description="Helical" evidence="6">
    <location>
        <begin position="424"/>
        <end position="445"/>
    </location>
</feature>
<dbReference type="Pfam" id="PF02687">
    <property type="entry name" value="FtsX"/>
    <property type="match status" value="2"/>
</dbReference>
<dbReference type="AlphaFoldDB" id="G0TUF1"/>
<feature type="transmembrane region" description="Helical" evidence="6">
    <location>
        <begin position="539"/>
        <end position="559"/>
    </location>
</feature>
<evidence type="ECO:0000256" key="3">
    <source>
        <dbReference type="ARBA" id="ARBA00022692"/>
    </source>
</evidence>
<name>G0TUF1_TRYVY</name>
<accession>G0TUF1</accession>
<keyword evidence="4 6" id="KW-1133">Transmembrane helix</keyword>
<gene>
    <name evidence="8" type="ORF">TVY486_0402510</name>
</gene>
<keyword evidence="5 6" id="KW-0472">Membrane</keyword>
<dbReference type="EMBL" id="HE573020">
    <property type="protein sequence ID" value="CCC47585.1"/>
    <property type="molecule type" value="Genomic_DNA"/>
</dbReference>
<evidence type="ECO:0000313" key="8">
    <source>
        <dbReference type="EMBL" id="CCC47585.1"/>
    </source>
</evidence>
<organism evidence="8">
    <name type="scientific">Trypanosoma vivax (strain Y486)</name>
    <dbReference type="NCBI Taxonomy" id="1055687"/>
    <lineage>
        <taxon>Eukaryota</taxon>
        <taxon>Discoba</taxon>
        <taxon>Euglenozoa</taxon>
        <taxon>Kinetoplastea</taxon>
        <taxon>Metakinetoplastina</taxon>
        <taxon>Trypanosomatida</taxon>
        <taxon>Trypanosomatidae</taxon>
        <taxon>Trypanosoma</taxon>
        <taxon>Duttonella</taxon>
    </lineage>
</organism>
<evidence type="ECO:0000256" key="5">
    <source>
        <dbReference type="ARBA" id="ARBA00023136"/>
    </source>
</evidence>
<keyword evidence="2" id="KW-1003">Cell membrane</keyword>
<feature type="transmembrane region" description="Helical" evidence="6">
    <location>
        <begin position="571"/>
        <end position="591"/>
    </location>
</feature>
<feature type="transmembrane region" description="Helical" evidence="6">
    <location>
        <begin position="633"/>
        <end position="653"/>
    </location>
</feature>
<proteinExistence type="predicted"/>
<sequence>MTKTSVLRGTPNKRLAVDLAEHDASVSFCTRLARAVSELRKALRMAGVFFGMALADIKVRKAAFWLSFASVTLVVFLCLVTTSTLSNLPALFLKMGEGLEGENDLFILPGGEQAESSSLNYSLVESHFQASDRLRGYHTPRIFWTTGAVKMSSCEGIKDASDLWRNENNTICKKDCVVSRCSVPAMQANLIALHQEKEKRMGFGTLWKVIPLGRDEVIISSPVAFGLGGAKVGDTLILYADVGQTLREAFKGFVKPVKNVTTIMQVTVVAVVEPDESKIPSKEFILVNFLSTMEMVAQGLSPEVSEENRREVSRMDPRHCATSIHFNMELMMRSKVYVQPNYDLVHRSFYSWALSILEPMGIHRLRVEAPLLDFLRTVRFFALFLGMTFSLTLTMLGVLSVLLIHSQLNTSIETQVRDWGIRRMLGFSTASIILMILMRAFVFALPATACGLVVGQLFYMLLRLLLKGALNIYLPGLAPLSSFLWATLAGLLLPIVGSIVPIHLLMSQLLSESLNANRAHSTAVSFKLSRGAYSTKQRFLIFLIGALFAILGASIFYFFPVGMLQWDLPLVFLIFFAVVVGMLTGMGILTLNLEHAVQTAVGSVCLFWENSAILQTVKKSLVTHRVRNRRTTLMYTLSLGFIIHASVSSALIMDAQRLRMLRNMGSDVVISTKNMDFVGLSKLAFFIRIGLPEVVGLTYIANFSYPNLPVKQVSLSTIGRHVSQQTEWLHGVPPNYFEVLERRFLSVEQRQETIGRQSLAGSLYTGGRNKIMISTAVYNTVRSRFLQDPLMLVSELVNDPIRNNITALRYAVEPTAVIRSSPQVRLTKFLRSGTTVLGSIPSIVRWTGVDFASVRCLNIGKVSLKLGPGAKAPNVAKVIGMYLQNELFEDITVLDRESHVKSLRSVENGLTIFFVFIELMTLLVCYFALVSNVAANVFDSTKEIGIYRCIGMTSFQVYRILIWETFLVVISSGLLGSLIGLLLGYSTYLQSVLFSELDIPFPFPFVVFSIIVGTSFIAAFVATHGPASRVLALSSISAILRRG</sequence>
<dbReference type="InterPro" id="IPR003838">
    <property type="entry name" value="ABC3_permease_C"/>
</dbReference>
<comment type="subcellular location">
    <subcellularLocation>
        <location evidence="1">Cell membrane</location>
        <topology evidence="1">Multi-pass membrane protein</topology>
    </subcellularLocation>
</comment>
<evidence type="ECO:0000256" key="2">
    <source>
        <dbReference type="ARBA" id="ARBA00022475"/>
    </source>
</evidence>
<evidence type="ECO:0000256" key="1">
    <source>
        <dbReference type="ARBA" id="ARBA00004651"/>
    </source>
</evidence>
<feature type="transmembrane region" description="Helical" evidence="6">
    <location>
        <begin position="960"/>
        <end position="983"/>
    </location>
</feature>
<dbReference type="GO" id="GO:0005886">
    <property type="term" value="C:plasma membrane"/>
    <property type="evidence" value="ECO:0007669"/>
    <property type="project" value="UniProtKB-SubCell"/>
</dbReference>
<evidence type="ECO:0000256" key="4">
    <source>
        <dbReference type="ARBA" id="ARBA00022989"/>
    </source>
</evidence>
<evidence type="ECO:0000256" key="6">
    <source>
        <dbReference type="SAM" id="Phobius"/>
    </source>
</evidence>
<reference evidence="8" key="1">
    <citation type="journal article" date="2012" name="Proc. Natl. Acad. Sci. U.S.A.">
        <title>Antigenic diversity is generated by distinct evolutionary mechanisms in African trypanosome species.</title>
        <authorList>
            <person name="Jackson A.P."/>
            <person name="Berry A."/>
            <person name="Aslett M."/>
            <person name="Allison H.C."/>
            <person name="Burton P."/>
            <person name="Vavrova-Anderson J."/>
            <person name="Brown R."/>
            <person name="Browne H."/>
            <person name="Corton N."/>
            <person name="Hauser H."/>
            <person name="Gamble J."/>
            <person name="Gilderthorp R."/>
            <person name="Marcello L."/>
            <person name="McQuillan J."/>
            <person name="Otto T.D."/>
            <person name="Quail M.A."/>
            <person name="Sanders M.J."/>
            <person name="van Tonder A."/>
            <person name="Ginger M.L."/>
            <person name="Field M.C."/>
            <person name="Barry J.D."/>
            <person name="Hertz-Fowler C."/>
            <person name="Berriman M."/>
        </authorList>
    </citation>
    <scope>NUCLEOTIDE SEQUENCE</scope>
    <source>
        <strain evidence="8">Y486</strain>
    </source>
</reference>
<feature type="transmembrane region" description="Helical" evidence="6">
    <location>
        <begin position="1003"/>
        <end position="1022"/>
    </location>
</feature>
<protein>
    <recommendedName>
        <fullName evidence="7">ABC3 transporter permease C-terminal domain-containing protein</fullName>
    </recommendedName>
</protein>
<dbReference type="OMA" id="FSFMQKS"/>
<keyword evidence="3 6" id="KW-0812">Transmembrane</keyword>
<feature type="transmembrane region" description="Helical" evidence="6">
    <location>
        <begin position="63"/>
        <end position="85"/>
    </location>
</feature>
<feature type="transmembrane region" description="Helical" evidence="6">
    <location>
        <begin position="912"/>
        <end position="939"/>
    </location>
</feature>
<evidence type="ECO:0000259" key="7">
    <source>
        <dbReference type="Pfam" id="PF02687"/>
    </source>
</evidence>